<evidence type="ECO:0000313" key="1">
    <source>
        <dbReference type="EMBL" id="GIY67869.1"/>
    </source>
</evidence>
<evidence type="ECO:0000313" key="2">
    <source>
        <dbReference type="Proteomes" id="UP001054837"/>
    </source>
</evidence>
<comment type="caution">
    <text evidence="1">The sequence shown here is derived from an EMBL/GenBank/DDBJ whole genome shotgun (WGS) entry which is preliminary data.</text>
</comment>
<dbReference type="Proteomes" id="UP001054837">
    <property type="component" value="Unassembled WGS sequence"/>
</dbReference>
<dbReference type="EMBL" id="BPLQ01012784">
    <property type="protein sequence ID" value="GIY67869.1"/>
    <property type="molecule type" value="Genomic_DNA"/>
</dbReference>
<reference evidence="1 2" key="1">
    <citation type="submission" date="2021-06" db="EMBL/GenBank/DDBJ databases">
        <title>Caerostris darwini draft genome.</title>
        <authorList>
            <person name="Kono N."/>
            <person name="Arakawa K."/>
        </authorList>
    </citation>
    <scope>NUCLEOTIDE SEQUENCE [LARGE SCALE GENOMIC DNA]</scope>
</reference>
<accession>A0AAV4VCZ8</accession>
<protein>
    <submittedName>
        <fullName evidence="1">Uncharacterized protein</fullName>
    </submittedName>
</protein>
<dbReference type="AlphaFoldDB" id="A0AAV4VCZ8"/>
<sequence>MDPVWFVALRSFWYPVCDSRRKLIAEINSETQQTIQPVTLASYKEDMDKVMTTFALSRSSSKVKIRRTGDLWKWLSTIVIVVQLIFGMRFECSNFLSKTSWSPFIHPYHL</sequence>
<keyword evidence="2" id="KW-1185">Reference proteome</keyword>
<name>A0AAV4VCZ8_9ARAC</name>
<gene>
    <name evidence="1" type="ORF">CDAR_478481</name>
</gene>
<proteinExistence type="predicted"/>
<organism evidence="1 2">
    <name type="scientific">Caerostris darwini</name>
    <dbReference type="NCBI Taxonomy" id="1538125"/>
    <lineage>
        <taxon>Eukaryota</taxon>
        <taxon>Metazoa</taxon>
        <taxon>Ecdysozoa</taxon>
        <taxon>Arthropoda</taxon>
        <taxon>Chelicerata</taxon>
        <taxon>Arachnida</taxon>
        <taxon>Araneae</taxon>
        <taxon>Araneomorphae</taxon>
        <taxon>Entelegynae</taxon>
        <taxon>Araneoidea</taxon>
        <taxon>Araneidae</taxon>
        <taxon>Caerostris</taxon>
    </lineage>
</organism>